<evidence type="ECO:0000256" key="7">
    <source>
        <dbReference type="ARBA" id="ARBA00022723"/>
    </source>
</evidence>
<dbReference type="InterPro" id="IPR001453">
    <property type="entry name" value="MoaB/Mog_dom"/>
</dbReference>
<evidence type="ECO:0000256" key="2">
    <source>
        <dbReference type="ARBA" id="ARBA00002901"/>
    </source>
</evidence>
<feature type="domain" description="MoaB/Mog" evidence="12">
    <location>
        <begin position="179"/>
        <end position="318"/>
    </location>
</feature>
<dbReference type="PANTHER" id="PTHR10192">
    <property type="entry name" value="MOLYBDOPTERIN BIOSYNTHESIS PROTEIN"/>
    <property type="match status" value="1"/>
</dbReference>
<dbReference type="NCBIfam" id="TIGR00177">
    <property type="entry name" value="molyb_syn"/>
    <property type="match status" value="1"/>
</dbReference>
<sequence length="404" mass="45277">MISYEEAISTVLEHTRVIDTERVFINQALGRVLAEDVLSDTDKPPFDNSAMDGYAVRHEDIKLASEENPVKLKVVGELSAGEDKSIVVEKGTAVVIFTGAPIPQGADTVIPFEMVQKEGDHILIKHPLKAWSNIRKKGEEVKQGELLIKKGTHIRPYEVGIMASVNKVLVSVYRKPKVAILVTGDEIKDVGEIIEKPTQIRSSNSYVLISQVIRSGGEPHYLGIVKDDQEEITRALAHLKDYDVFITTGGVSMGGKDYVQYLVRECGVDVKFHKVRIKPAKPVLFGTYGERGLFFGLPGNPVSCSMAFDLIVHPALLKMSGRSDYAHKTFKAILKEDFSRKDAERREFVRSYVWFEEDKAYCSYSPKTQSHMLTSYIDMNAYMVVYEGIKEIKKDSLVDVILFP</sequence>
<protein>
    <recommendedName>
        <fullName evidence="11">Molybdopterin molybdenumtransferase</fullName>
        <ecNumber evidence="11">2.10.1.1</ecNumber>
    </recommendedName>
</protein>
<dbReference type="FunFam" id="3.40.980.10:FF:000004">
    <property type="entry name" value="Molybdopterin molybdenumtransferase"/>
    <property type="match status" value="1"/>
</dbReference>
<dbReference type="Gene3D" id="3.40.980.10">
    <property type="entry name" value="MoaB/Mog-like domain"/>
    <property type="match status" value="1"/>
</dbReference>
<evidence type="ECO:0000256" key="10">
    <source>
        <dbReference type="ARBA" id="ARBA00047317"/>
    </source>
</evidence>
<dbReference type="InterPro" id="IPR036425">
    <property type="entry name" value="MoaB/Mog-like_dom_sf"/>
</dbReference>
<dbReference type="EC" id="2.10.1.1" evidence="11"/>
<keyword evidence="5 11" id="KW-0500">Molybdenum</keyword>
<evidence type="ECO:0000256" key="4">
    <source>
        <dbReference type="ARBA" id="ARBA00010763"/>
    </source>
</evidence>
<evidence type="ECO:0000256" key="6">
    <source>
        <dbReference type="ARBA" id="ARBA00022679"/>
    </source>
</evidence>
<accession>A0A285NRC1</accession>
<proteinExistence type="inferred from homology"/>
<dbReference type="UniPathway" id="UPA00344"/>
<dbReference type="GO" id="GO:0006777">
    <property type="term" value="P:Mo-molybdopterin cofactor biosynthetic process"/>
    <property type="evidence" value="ECO:0007669"/>
    <property type="project" value="UniProtKB-UniRule"/>
</dbReference>
<evidence type="ECO:0000256" key="3">
    <source>
        <dbReference type="ARBA" id="ARBA00005046"/>
    </source>
</evidence>
<dbReference type="CDD" id="cd00887">
    <property type="entry name" value="MoeA"/>
    <property type="match status" value="1"/>
</dbReference>
<dbReference type="RefSeq" id="WP_096600271.1">
    <property type="nucleotide sequence ID" value="NZ_OBEN01000001.1"/>
</dbReference>
<keyword evidence="7 11" id="KW-0479">Metal-binding</keyword>
<dbReference type="PANTHER" id="PTHR10192:SF5">
    <property type="entry name" value="GEPHYRIN"/>
    <property type="match status" value="1"/>
</dbReference>
<dbReference type="SUPFAM" id="SSF63867">
    <property type="entry name" value="MoeA C-terminal domain-like"/>
    <property type="match status" value="1"/>
</dbReference>
<dbReference type="SUPFAM" id="SSF53218">
    <property type="entry name" value="Molybdenum cofactor biosynthesis proteins"/>
    <property type="match status" value="1"/>
</dbReference>
<dbReference type="AlphaFoldDB" id="A0A285NRC1"/>
<name>A0A285NRC1_9AQUI</name>
<dbReference type="Gene3D" id="3.90.105.10">
    <property type="entry name" value="Molybdopterin biosynthesis moea protein, domain 2"/>
    <property type="match status" value="1"/>
</dbReference>
<evidence type="ECO:0000256" key="8">
    <source>
        <dbReference type="ARBA" id="ARBA00022842"/>
    </source>
</evidence>
<keyword evidence="8 11" id="KW-0460">Magnesium</keyword>
<dbReference type="EMBL" id="OBEN01000001">
    <property type="protein sequence ID" value="SNZ11493.1"/>
    <property type="molecule type" value="Genomic_DNA"/>
</dbReference>
<evidence type="ECO:0000256" key="1">
    <source>
        <dbReference type="ARBA" id="ARBA00001946"/>
    </source>
</evidence>
<dbReference type="GO" id="GO:0005829">
    <property type="term" value="C:cytosol"/>
    <property type="evidence" value="ECO:0007669"/>
    <property type="project" value="TreeGrafter"/>
</dbReference>
<dbReference type="Pfam" id="PF00994">
    <property type="entry name" value="MoCF_biosynth"/>
    <property type="match status" value="1"/>
</dbReference>
<dbReference type="OrthoDB" id="9804758at2"/>
<reference evidence="14" key="1">
    <citation type="submission" date="2017-09" db="EMBL/GenBank/DDBJ databases">
        <authorList>
            <person name="Varghese N."/>
            <person name="Submissions S."/>
        </authorList>
    </citation>
    <scope>NUCLEOTIDE SEQUENCE [LARGE SCALE GENOMIC DNA]</scope>
    <source>
        <strain evidence="14">DSM 2913</strain>
    </source>
</reference>
<evidence type="ECO:0000256" key="9">
    <source>
        <dbReference type="ARBA" id="ARBA00023150"/>
    </source>
</evidence>
<comment type="similarity">
    <text evidence="4 11">Belongs to the MoeA family.</text>
</comment>
<evidence type="ECO:0000259" key="12">
    <source>
        <dbReference type="SMART" id="SM00852"/>
    </source>
</evidence>
<evidence type="ECO:0000313" key="13">
    <source>
        <dbReference type="EMBL" id="SNZ11493.1"/>
    </source>
</evidence>
<dbReference type="Gene3D" id="2.170.190.11">
    <property type="entry name" value="Molybdopterin biosynthesis moea protein, domain 3"/>
    <property type="match status" value="1"/>
</dbReference>
<dbReference type="NCBIfam" id="NF045515">
    <property type="entry name" value="Glp_gephyrin"/>
    <property type="match status" value="1"/>
</dbReference>
<comment type="cofactor">
    <cofactor evidence="1 11">
        <name>Mg(2+)</name>
        <dbReference type="ChEBI" id="CHEBI:18420"/>
    </cofactor>
</comment>
<dbReference type="GO" id="GO:0046872">
    <property type="term" value="F:metal ion binding"/>
    <property type="evidence" value="ECO:0007669"/>
    <property type="project" value="UniProtKB-UniRule"/>
</dbReference>
<keyword evidence="9 11" id="KW-0501">Molybdenum cofactor biosynthesis</keyword>
<dbReference type="InterPro" id="IPR036135">
    <property type="entry name" value="MoeA_linker/N_sf"/>
</dbReference>
<evidence type="ECO:0000256" key="5">
    <source>
        <dbReference type="ARBA" id="ARBA00022505"/>
    </source>
</evidence>
<comment type="catalytic activity">
    <reaction evidence="10">
        <text>adenylyl-molybdopterin + molybdate = Mo-molybdopterin + AMP + H(+)</text>
        <dbReference type="Rhea" id="RHEA:35047"/>
        <dbReference type="ChEBI" id="CHEBI:15378"/>
        <dbReference type="ChEBI" id="CHEBI:36264"/>
        <dbReference type="ChEBI" id="CHEBI:62727"/>
        <dbReference type="ChEBI" id="CHEBI:71302"/>
        <dbReference type="ChEBI" id="CHEBI:456215"/>
        <dbReference type="EC" id="2.10.1.1"/>
    </reaction>
</comment>
<comment type="function">
    <text evidence="2 11">Catalyzes the insertion of molybdate into adenylated molybdopterin with the concomitant release of AMP.</text>
</comment>
<dbReference type="InterPro" id="IPR005111">
    <property type="entry name" value="MoeA_C_domain_IV"/>
</dbReference>
<dbReference type="SUPFAM" id="SSF63882">
    <property type="entry name" value="MoeA N-terminal region -like"/>
    <property type="match status" value="1"/>
</dbReference>
<dbReference type="SMART" id="SM00852">
    <property type="entry name" value="MoCF_biosynth"/>
    <property type="match status" value="1"/>
</dbReference>
<evidence type="ECO:0000313" key="14">
    <source>
        <dbReference type="Proteomes" id="UP000218627"/>
    </source>
</evidence>
<dbReference type="InterPro" id="IPR038987">
    <property type="entry name" value="MoeA-like"/>
</dbReference>
<dbReference type="Proteomes" id="UP000218627">
    <property type="component" value="Unassembled WGS sequence"/>
</dbReference>
<dbReference type="FunFam" id="2.170.190.11:FF:000001">
    <property type="entry name" value="Molybdopterin molybdenumtransferase"/>
    <property type="match status" value="1"/>
</dbReference>
<dbReference type="Pfam" id="PF03453">
    <property type="entry name" value="MoeA_N"/>
    <property type="match status" value="1"/>
</dbReference>
<gene>
    <name evidence="13" type="ORF">SAMN06265353_0253</name>
</gene>
<dbReference type="InterPro" id="IPR005110">
    <property type="entry name" value="MoeA_linker/N"/>
</dbReference>
<dbReference type="Gene3D" id="2.40.340.10">
    <property type="entry name" value="MoeA, C-terminal, domain IV"/>
    <property type="match status" value="1"/>
</dbReference>
<comment type="pathway">
    <text evidence="3 11">Cofactor biosynthesis; molybdopterin biosynthesis.</text>
</comment>
<dbReference type="Pfam" id="PF03454">
    <property type="entry name" value="MoeA_C"/>
    <property type="match status" value="1"/>
</dbReference>
<dbReference type="GO" id="GO:0061599">
    <property type="term" value="F:molybdopterin molybdotransferase activity"/>
    <property type="evidence" value="ECO:0007669"/>
    <property type="project" value="UniProtKB-UniRule"/>
</dbReference>
<keyword evidence="6 11" id="KW-0808">Transferase</keyword>
<keyword evidence="14" id="KW-1185">Reference proteome</keyword>
<organism evidence="13 14">
    <name type="scientific">Hydrogenobacter hydrogenophilus</name>
    <dbReference type="NCBI Taxonomy" id="35835"/>
    <lineage>
        <taxon>Bacteria</taxon>
        <taxon>Pseudomonadati</taxon>
        <taxon>Aquificota</taxon>
        <taxon>Aquificia</taxon>
        <taxon>Aquificales</taxon>
        <taxon>Aquificaceae</taxon>
        <taxon>Hydrogenobacter</taxon>
    </lineage>
</organism>
<evidence type="ECO:0000256" key="11">
    <source>
        <dbReference type="RuleBase" id="RU365090"/>
    </source>
</evidence>
<dbReference type="InterPro" id="IPR036688">
    <property type="entry name" value="MoeA_C_domain_IV_sf"/>
</dbReference>